<comment type="caution">
    <text evidence="2">The sequence shown here is derived from an EMBL/GenBank/DDBJ whole genome shotgun (WGS) entry which is preliminary data.</text>
</comment>
<sequence length="125" mass="13926">MKKFNLLLAGLLTFLFISVKAQAQTTPPAYFAGKWDILIKGTPNGDVHMFFTITEKDGAFTGTMENPETKKDEPVTKVDKNEKGIAIFFTTQGYDVNITLEKKDDDHVTGSLLGMFECTGERVKQ</sequence>
<protein>
    <submittedName>
        <fullName evidence="2">Uncharacterized protein</fullName>
    </submittedName>
</protein>
<evidence type="ECO:0000313" key="3">
    <source>
        <dbReference type="Proteomes" id="UP000297540"/>
    </source>
</evidence>
<dbReference type="OrthoDB" id="1100674at2"/>
<evidence type="ECO:0000313" key="2">
    <source>
        <dbReference type="EMBL" id="TFF38009.1"/>
    </source>
</evidence>
<reference evidence="2 3" key="1">
    <citation type="journal article" date="2017" name="Int. J. Syst. Evol. Microbiol.">
        <title>Mucilaginibacterpsychrotolerans sp. nov., isolated from peatlands.</title>
        <authorList>
            <person name="Deng Y."/>
            <person name="Shen L."/>
            <person name="Xu B."/>
            <person name="Liu Y."/>
            <person name="Gu Z."/>
            <person name="Liu H."/>
            <person name="Zhou Y."/>
        </authorList>
    </citation>
    <scope>NUCLEOTIDE SEQUENCE [LARGE SCALE GENOMIC DNA]</scope>
    <source>
        <strain evidence="2 3">NH7-4</strain>
    </source>
</reference>
<feature type="signal peptide" evidence="1">
    <location>
        <begin position="1"/>
        <end position="23"/>
    </location>
</feature>
<dbReference type="EMBL" id="SOZE01000008">
    <property type="protein sequence ID" value="TFF38009.1"/>
    <property type="molecule type" value="Genomic_DNA"/>
</dbReference>
<dbReference type="AlphaFoldDB" id="A0A4Y8SG65"/>
<evidence type="ECO:0000256" key="1">
    <source>
        <dbReference type="SAM" id="SignalP"/>
    </source>
</evidence>
<dbReference type="Proteomes" id="UP000297540">
    <property type="component" value="Unassembled WGS sequence"/>
</dbReference>
<keyword evidence="3" id="KW-1185">Reference proteome</keyword>
<feature type="chain" id="PRO_5021438241" evidence="1">
    <location>
        <begin position="24"/>
        <end position="125"/>
    </location>
</feature>
<name>A0A4Y8SG65_9SPHI</name>
<organism evidence="2 3">
    <name type="scientific">Mucilaginibacter psychrotolerans</name>
    <dbReference type="NCBI Taxonomy" id="1524096"/>
    <lineage>
        <taxon>Bacteria</taxon>
        <taxon>Pseudomonadati</taxon>
        <taxon>Bacteroidota</taxon>
        <taxon>Sphingobacteriia</taxon>
        <taxon>Sphingobacteriales</taxon>
        <taxon>Sphingobacteriaceae</taxon>
        <taxon>Mucilaginibacter</taxon>
    </lineage>
</organism>
<gene>
    <name evidence="2" type="ORF">E2R66_10520</name>
</gene>
<accession>A0A4Y8SG65</accession>
<proteinExistence type="predicted"/>
<keyword evidence="1" id="KW-0732">Signal</keyword>
<dbReference type="RefSeq" id="WP_133229085.1">
    <property type="nucleotide sequence ID" value="NZ_SOZE01000008.1"/>
</dbReference>